<evidence type="ECO:0008006" key="4">
    <source>
        <dbReference type="Google" id="ProtNLM"/>
    </source>
</evidence>
<organism evidence="2 3">
    <name type="scientific">Podospora fimiseda</name>
    <dbReference type="NCBI Taxonomy" id="252190"/>
    <lineage>
        <taxon>Eukaryota</taxon>
        <taxon>Fungi</taxon>
        <taxon>Dikarya</taxon>
        <taxon>Ascomycota</taxon>
        <taxon>Pezizomycotina</taxon>
        <taxon>Sordariomycetes</taxon>
        <taxon>Sordariomycetidae</taxon>
        <taxon>Sordariales</taxon>
        <taxon>Podosporaceae</taxon>
        <taxon>Podospora</taxon>
    </lineage>
</organism>
<gene>
    <name evidence="2" type="ORF">QBC38DRAFT_460206</name>
</gene>
<reference evidence="2" key="2">
    <citation type="submission" date="2023-05" db="EMBL/GenBank/DDBJ databases">
        <authorList>
            <consortium name="Lawrence Berkeley National Laboratory"/>
            <person name="Steindorff A."/>
            <person name="Hensen N."/>
            <person name="Bonometti L."/>
            <person name="Westerberg I."/>
            <person name="Brannstrom I.O."/>
            <person name="Guillou S."/>
            <person name="Cros-Aarteil S."/>
            <person name="Calhoun S."/>
            <person name="Haridas S."/>
            <person name="Kuo A."/>
            <person name="Mondo S."/>
            <person name="Pangilinan J."/>
            <person name="Riley R."/>
            <person name="Labutti K."/>
            <person name="Andreopoulos B."/>
            <person name="Lipzen A."/>
            <person name="Chen C."/>
            <person name="Yanf M."/>
            <person name="Daum C."/>
            <person name="Ng V."/>
            <person name="Clum A."/>
            <person name="Ohm R."/>
            <person name="Martin F."/>
            <person name="Silar P."/>
            <person name="Natvig D."/>
            <person name="Lalanne C."/>
            <person name="Gautier V."/>
            <person name="Ament-Velasquez S.L."/>
            <person name="Kruys A."/>
            <person name="Hutchinson M.I."/>
            <person name="Powell A.J."/>
            <person name="Barry K."/>
            <person name="Miller A.N."/>
            <person name="Grigoriev I.V."/>
            <person name="Debuchy R."/>
            <person name="Gladieux P."/>
            <person name="Thoren M.H."/>
            <person name="Johannesson H."/>
        </authorList>
    </citation>
    <scope>NUCLEOTIDE SEQUENCE</scope>
    <source>
        <strain evidence="2">CBS 990.96</strain>
    </source>
</reference>
<sequence>MAPRSRPSKNPVTKAYNAMFNSENSAITRSVLTFGVAVTLLATGFGEAFLVPA</sequence>
<reference evidence="2" key="1">
    <citation type="journal article" date="2023" name="Mol. Phylogenet. Evol.">
        <title>Genome-scale phylogeny and comparative genomics of the fungal order Sordariales.</title>
        <authorList>
            <person name="Hensen N."/>
            <person name="Bonometti L."/>
            <person name="Westerberg I."/>
            <person name="Brannstrom I.O."/>
            <person name="Guillou S."/>
            <person name="Cros-Aarteil S."/>
            <person name="Calhoun S."/>
            <person name="Haridas S."/>
            <person name="Kuo A."/>
            <person name="Mondo S."/>
            <person name="Pangilinan J."/>
            <person name="Riley R."/>
            <person name="LaButti K."/>
            <person name="Andreopoulos B."/>
            <person name="Lipzen A."/>
            <person name="Chen C."/>
            <person name="Yan M."/>
            <person name="Daum C."/>
            <person name="Ng V."/>
            <person name="Clum A."/>
            <person name="Steindorff A."/>
            <person name="Ohm R.A."/>
            <person name="Martin F."/>
            <person name="Silar P."/>
            <person name="Natvig D.O."/>
            <person name="Lalanne C."/>
            <person name="Gautier V."/>
            <person name="Ament-Velasquez S.L."/>
            <person name="Kruys A."/>
            <person name="Hutchinson M.I."/>
            <person name="Powell A.J."/>
            <person name="Barry K."/>
            <person name="Miller A.N."/>
            <person name="Grigoriev I.V."/>
            <person name="Debuchy R."/>
            <person name="Gladieux P."/>
            <person name="Hiltunen Thoren M."/>
            <person name="Johannesson H."/>
        </authorList>
    </citation>
    <scope>NUCLEOTIDE SEQUENCE</scope>
    <source>
        <strain evidence="2">CBS 990.96</strain>
    </source>
</reference>
<protein>
    <recommendedName>
        <fullName evidence="4">TOM core complex subunit Tom6</fullName>
    </recommendedName>
</protein>
<dbReference type="EMBL" id="MU865461">
    <property type="protein sequence ID" value="KAK4222645.1"/>
    <property type="molecule type" value="Genomic_DNA"/>
</dbReference>
<keyword evidence="3" id="KW-1185">Reference proteome</keyword>
<keyword evidence="1" id="KW-0472">Membrane</keyword>
<dbReference type="Proteomes" id="UP001301958">
    <property type="component" value="Unassembled WGS sequence"/>
</dbReference>
<evidence type="ECO:0000313" key="2">
    <source>
        <dbReference type="EMBL" id="KAK4222645.1"/>
    </source>
</evidence>
<dbReference type="AlphaFoldDB" id="A0AAN6YQ77"/>
<keyword evidence="1" id="KW-0812">Transmembrane</keyword>
<keyword evidence="1" id="KW-1133">Transmembrane helix</keyword>
<evidence type="ECO:0000313" key="3">
    <source>
        <dbReference type="Proteomes" id="UP001301958"/>
    </source>
</evidence>
<feature type="transmembrane region" description="Helical" evidence="1">
    <location>
        <begin position="31"/>
        <end position="51"/>
    </location>
</feature>
<proteinExistence type="predicted"/>
<comment type="caution">
    <text evidence="2">The sequence shown here is derived from an EMBL/GenBank/DDBJ whole genome shotgun (WGS) entry which is preliminary data.</text>
</comment>
<accession>A0AAN6YQ77</accession>
<name>A0AAN6YQ77_9PEZI</name>
<evidence type="ECO:0000256" key="1">
    <source>
        <dbReference type="SAM" id="Phobius"/>
    </source>
</evidence>